<protein>
    <submittedName>
        <fullName evidence="5">GvpL/GvpF family gas vesicle protein</fullName>
    </submittedName>
</protein>
<comment type="subcellular location">
    <subcellularLocation>
        <location evidence="2">Gas vesicle</location>
    </subcellularLocation>
</comment>
<keyword evidence="6" id="KW-1185">Reference proteome</keyword>
<gene>
    <name evidence="5" type="ORF">FGD71_045845</name>
</gene>
<dbReference type="PANTHER" id="PTHR36852">
    <property type="entry name" value="PROTEIN GVPL 2"/>
    <property type="match status" value="1"/>
</dbReference>
<comment type="caution">
    <text evidence="5">The sequence shown here is derived from an EMBL/GenBank/DDBJ whole genome shotgun (WGS) entry which is preliminary data.</text>
</comment>
<dbReference type="GO" id="GO:0031411">
    <property type="term" value="C:gas vesicle"/>
    <property type="evidence" value="ECO:0007669"/>
    <property type="project" value="UniProtKB-SubCell"/>
</dbReference>
<dbReference type="InterPro" id="IPR009430">
    <property type="entry name" value="GvpL/GvpF"/>
</dbReference>
<dbReference type="OrthoDB" id="4864106at2"/>
<dbReference type="Pfam" id="PF06386">
    <property type="entry name" value="GvpL_GvpF"/>
    <property type="match status" value="1"/>
</dbReference>
<comment type="similarity">
    <text evidence="3">Belongs to the gas vesicle GvpF/GvpL family.</text>
</comment>
<dbReference type="PANTHER" id="PTHR36852:SF1">
    <property type="entry name" value="PROTEIN GVPL 2"/>
    <property type="match status" value="1"/>
</dbReference>
<evidence type="ECO:0000256" key="3">
    <source>
        <dbReference type="ARBA" id="ARBA00035643"/>
    </source>
</evidence>
<dbReference type="EMBL" id="VCHX02000350">
    <property type="protein sequence ID" value="TPQ15625.1"/>
    <property type="molecule type" value="Genomic_DNA"/>
</dbReference>
<evidence type="ECO:0000313" key="6">
    <source>
        <dbReference type="Proteomes" id="UP000317378"/>
    </source>
</evidence>
<dbReference type="GO" id="GO:0031412">
    <property type="term" value="P:gas vesicle organization"/>
    <property type="evidence" value="ECO:0007669"/>
    <property type="project" value="InterPro"/>
</dbReference>
<dbReference type="Proteomes" id="UP000317378">
    <property type="component" value="Unassembled WGS sequence"/>
</dbReference>
<feature type="region of interest" description="Disordered" evidence="4">
    <location>
        <begin position="1"/>
        <end position="40"/>
    </location>
</feature>
<dbReference type="RefSeq" id="WP_119106559.1">
    <property type="nucleotide sequence ID" value="NZ_QXMJ01000350.1"/>
</dbReference>
<reference evidence="5 6" key="1">
    <citation type="submission" date="2019-06" db="EMBL/GenBank/DDBJ databases">
        <title>Streptomyces sporangiiformans sp. nov., a novel actinomycete isolated from soil in Mount Song.</title>
        <authorList>
            <person name="Han L."/>
        </authorList>
    </citation>
    <scope>NUCLEOTIDE SEQUENCE [LARGE SCALE GENOMIC DNA]</scope>
    <source>
        <strain evidence="5 6">NEAU-SSA 1</strain>
    </source>
</reference>
<organism evidence="5 6">
    <name type="scientific">Streptomyces sporangiiformans</name>
    <dbReference type="NCBI Taxonomy" id="2315329"/>
    <lineage>
        <taxon>Bacteria</taxon>
        <taxon>Bacillati</taxon>
        <taxon>Actinomycetota</taxon>
        <taxon>Actinomycetes</taxon>
        <taxon>Kitasatosporales</taxon>
        <taxon>Streptomycetaceae</taxon>
        <taxon>Streptomyces</taxon>
    </lineage>
</organism>
<accession>A0A505D1W0</accession>
<proteinExistence type="inferred from homology"/>
<keyword evidence="1" id="KW-0304">Gas vesicle</keyword>
<sequence>MSSAPTSDSAAETTPGQAPGTTQEPAPEPVPDPAPQAPRYVYAVTGSDHPLRLDGLRTVGGDAGGSLSTVVHGGLAAVVSPAPPDLRPKRRDLAAHQELQERLMADGAVLPMRFGLLAPDDAAVERALEEKGEEFSRKLVELHGTTEFNLKAARSQEDLLREVLTESDEARRLNERTRGGSGTYEDRVALGELVARQVDARQRLLAEQVVQQLSGLARARVQAAPAKDDFLNVSFLVSRSRAHEFTEAGERLARDYGEGYEFRLRGPLPPYSFAA</sequence>
<evidence type="ECO:0000256" key="1">
    <source>
        <dbReference type="ARBA" id="ARBA00022987"/>
    </source>
</evidence>
<evidence type="ECO:0000256" key="4">
    <source>
        <dbReference type="SAM" id="MobiDB-lite"/>
    </source>
</evidence>
<feature type="compositionally biased region" description="Pro residues" evidence="4">
    <location>
        <begin position="26"/>
        <end position="36"/>
    </location>
</feature>
<feature type="compositionally biased region" description="Polar residues" evidence="4">
    <location>
        <begin position="1"/>
        <end position="22"/>
    </location>
</feature>
<evidence type="ECO:0000256" key="2">
    <source>
        <dbReference type="ARBA" id="ARBA00035108"/>
    </source>
</evidence>
<evidence type="ECO:0000313" key="5">
    <source>
        <dbReference type="EMBL" id="TPQ15625.1"/>
    </source>
</evidence>
<name>A0A505D1W0_9ACTN</name>
<dbReference type="AlphaFoldDB" id="A0A505D1W0"/>